<dbReference type="Proteomes" id="UP000614469">
    <property type="component" value="Unassembled WGS sequence"/>
</dbReference>
<name>A0A8J6NMC5_9CHLR</name>
<dbReference type="EMBL" id="JACNJN010000161">
    <property type="protein sequence ID" value="MBC8336437.1"/>
    <property type="molecule type" value="Genomic_DNA"/>
</dbReference>
<evidence type="ECO:0000313" key="2">
    <source>
        <dbReference type="Proteomes" id="UP000614469"/>
    </source>
</evidence>
<proteinExistence type="predicted"/>
<accession>A0A8J6NMC5</accession>
<reference evidence="1 2" key="1">
    <citation type="submission" date="2020-08" db="EMBL/GenBank/DDBJ databases">
        <title>Bridging the membrane lipid divide: bacteria of the FCB group superphylum have the potential to synthesize archaeal ether lipids.</title>
        <authorList>
            <person name="Villanueva L."/>
            <person name="Von Meijenfeldt F.A.B."/>
            <person name="Westbye A.B."/>
            <person name="Yadav S."/>
            <person name="Hopmans E.C."/>
            <person name="Dutilh B.E."/>
            <person name="Sinninghe Damste J.S."/>
        </authorList>
    </citation>
    <scope>NUCLEOTIDE SEQUENCE [LARGE SCALE GENOMIC DNA]</scope>
    <source>
        <strain evidence="1">NIOZ-UU36</strain>
    </source>
</reference>
<sequence length="46" mass="5430">MERNMLLMRLQRSGIQTVNWEGNIPIDRVLESRLGRQPAWHKATAR</sequence>
<dbReference type="AlphaFoldDB" id="A0A8J6NMC5"/>
<protein>
    <submittedName>
        <fullName evidence="1">Uncharacterized protein</fullName>
    </submittedName>
</protein>
<organism evidence="1 2">
    <name type="scientific">Candidatus Desulfolinea nitratireducens</name>
    <dbReference type="NCBI Taxonomy" id="2841698"/>
    <lineage>
        <taxon>Bacteria</taxon>
        <taxon>Bacillati</taxon>
        <taxon>Chloroflexota</taxon>
        <taxon>Anaerolineae</taxon>
        <taxon>Anaerolineales</taxon>
        <taxon>Anaerolineales incertae sedis</taxon>
        <taxon>Candidatus Desulfolinea</taxon>
    </lineage>
</organism>
<gene>
    <name evidence="1" type="ORF">H8E29_14320</name>
</gene>
<evidence type="ECO:0000313" key="1">
    <source>
        <dbReference type="EMBL" id="MBC8336437.1"/>
    </source>
</evidence>
<comment type="caution">
    <text evidence="1">The sequence shown here is derived from an EMBL/GenBank/DDBJ whole genome shotgun (WGS) entry which is preliminary data.</text>
</comment>